<evidence type="ECO:0000313" key="3">
    <source>
        <dbReference type="Proteomes" id="UP000477980"/>
    </source>
</evidence>
<dbReference type="OrthoDB" id="1075943at2"/>
<evidence type="ECO:0000313" key="2">
    <source>
        <dbReference type="EMBL" id="MQP12910.1"/>
    </source>
</evidence>
<feature type="signal peptide" evidence="1">
    <location>
        <begin position="1"/>
        <end position="19"/>
    </location>
</feature>
<dbReference type="PROSITE" id="PS51257">
    <property type="entry name" value="PROKAR_LIPOPROTEIN"/>
    <property type="match status" value="1"/>
</dbReference>
<accession>A0A6G1VHP0</accession>
<keyword evidence="2" id="KW-0378">Hydrolase</keyword>
<comment type="caution">
    <text evidence="2">The sequence shown here is derived from an EMBL/GenBank/DDBJ whole genome shotgun (WGS) entry which is preliminary data.</text>
</comment>
<protein>
    <submittedName>
        <fullName evidence="2">Carboxypeptidase-like regulatory domain-containing protein</fullName>
    </submittedName>
</protein>
<keyword evidence="2" id="KW-0645">Protease</keyword>
<evidence type="ECO:0000256" key="1">
    <source>
        <dbReference type="SAM" id="SignalP"/>
    </source>
</evidence>
<reference evidence="2 3" key="1">
    <citation type="submission" date="2019-09" db="EMBL/GenBank/DDBJ databases">
        <title>Distinct polysaccharide growth profiles of human intestinal Prevotella copri isolates.</title>
        <authorList>
            <person name="Fehlner-Peach H."/>
            <person name="Magnabosco C."/>
            <person name="Raghavan V."/>
            <person name="Scher J.U."/>
            <person name="Tett A."/>
            <person name="Cox L.M."/>
            <person name="Gottsegen C."/>
            <person name="Watters A."/>
            <person name="Wiltshire- Gordon J.D."/>
            <person name="Segata N."/>
            <person name="Bonneau R."/>
            <person name="Littman D.R."/>
        </authorList>
    </citation>
    <scope>NUCLEOTIDE SEQUENCE [LARGE SCALE GENOMIC DNA]</scope>
    <source>
        <strain evidence="3">iAA917</strain>
    </source>
</reference>
<dbReference type="SUPFAM" id="SSF56935">
    <property type="entry name" value="Porins"/>
    <property type="match status" value="1"/>
</dbReference>
<name>A0A6G1VHP0_9BACT</name>
<proteinExistence type="predicted"/>
<dbReference type="Proteomes" id="UP000477980">
    <property type="component" value="Unassembled WGS sequence"/>
</dbReference>
<organism evidence="2 3">
    <name type="scientific">Segatella copri</name>
    <dbReference type="NCBI Taxonomy" id="165179"/>
    <lineage>
        <taxon>Bacteria</taxon>
        <taxon>Pseudomonadati</taxon>
        <taxon>Bacteroidota</taxon>
        <taxon>Bacteroidia</taxon>
        <taxon>Bacteroidales</taxon>
        <taxon>Prevotellaceae</taxon>
        <taxon>Segatella</taxon>
    </lineage>
</organism>
<dbReference type="GO" id="GO:0004180">
    <property type="term" value="F:carboxypeptidase activity"/>
    <property type="evidence" value="ECO:0007669"/>
    <property type="project" value="UniProtKB-KW"/>
</dbReference>
<keyword evidence="2" id="KW-0121">Carboxypeptidase</keyword>
<keyword evidence="1" id="KW-0732">Signal</keyword>
<dbReference type="RefSeq" id="WP_153092063.1">
    <property type="nucleotide sequence ID" value="NZ_VZAH01000005.1"/>
</dbReference>
<gene>
    <name evidence="2" type="ORF">F7D25_00410</name>
</gene>
<feature type="chain" id="PRO_5026201658" evidence="1">
    <location>
        <begin position="20"/>
        <end position="966"/>
    </location>
</feature>
<dbReference type="EMBL" id="VZAH01000005">
    <property type="protein sequence ID" value="MQP12910.1"/>
    <property type="molecule type" value="Genomic_DNA"/>
</dbReference>
<dbReference type="AlphaFoldDB" id="A0A6G1VHP0"/>
<sequence length="966" mass="110511">MTKLFTLFLAMLLSVACYGQEKVTIKSRVVDSKTRNDVPGVTVQLLSSDSTVIETLVANNHWTRDDQEGYSSIFQFDVPRVKANYIIRASYLGYKTSYVNISIGDLRKREYLRELPPVVLRPDSKMLQEVNVVGSKVKFYHKGDTVVYNADAFVLAEGSMLDALVRQMPGVEIKKDGRIYHNGQFVENLLLNGKDFFRGNQEVMLENLPSYTVKQIKIYDKYGKNSEFLGQKREDDKTYVMDVNLKKEYSIGLLANLEGGAGTKDRYLGRLFAMRYTDHSRITFYGNVNNLNDNRKPGRDSDWNPVDMPKGDNREKLGGLDYAVSDRNQKFDLNGNVQVSHSNQEVITNTDRVNFLQKGNTFDYERQKETVKNFHLTAVNQLYLVFNNKVNLLLKPVFQYDKFDRYSNYISGTFSSMQYDVSREMLDNIYTVGSENLIRQSLINRYKKEGLGKGYQMAGSFNAVSTIKLKGSDDYINLTGQVSYDKRKEDLFNKYAVHYGDDQQVQNSGNQYFRNHPDRNFFYQLGAAYNFRLSQAVELSMYYGFGHRDKKRHSSLYLLDQLDGAEEESSSSIGWLPSMAEYERTKDRSNSYVSQYTEDAHSLIPSITWDKDTEHGNWSAQAKLGIVPTRQKLAYERGEVDTTIVRNTVLLTFPFTRLSYWVKNYTKGFQLLFKATPKLPDLLNMVNIQDATDPMNVKLGNSSLKNEMSYDVNLLFSSMNIARQRSQSLRLGYTYRANALAMGYSYDAHTGVRKYRADNVNGNWNASASYSFEQPLDKMKRLAFGTWTRVEYVNSVDLIGNSEGAGYQASRSTVQTTLLDETLKLDYKVGSSSTMGVKVSAAWRNVDGKAMDFDHINAVDFNYGATASFNLPWHIQVGTDLTMYSRRGYEGSSMNTDDLLWNARLSYTMLKGKLTWMLDGFDILGNLNNITRMVNAQGRTETFVNALPRYAILHVAYHFNMKPKKH</sequence>